<reference evidence="2" key="1">
    <citation type="submission" date="2024-03" db="EMBL/GenBank/DDBJ databases">
        <authorList>
            <consortium name="ELIXIR-Norway"/>
            <consortium name="Elixir Norway"/>
        </authorList>
    </citation>
    <scope>NUCLEOTIDE SEQUENCE</scope>
</reference>
<evidence type="ECO:0000256" key="1">
    <source>
        <dbReference type="SAM" id="MobiDB-lite"/>
    </source>
</evidence>
<dbReference type="Proteomes" id="UP001497522">
    <property type="component" value="Chromosome 6"/>
</dbReference>
<proteinExistence type="predicted"/>
<protein>
    <submittedName>
        <fullName evidence="2">Uncharacterized protein</fullName>
    </submittedName>
</protein>
<accession>A0ABP1BPA9</accession>
<organism evidence="2 3">
    <name type="scientific">Sphagnum jensenii</name>
    <dbReference type="NCBI Taxonomy" id="128206"/>
    <lineage>
        <taxon>Eukaryota</taxon>
        <taxon>Viridiplantae</taxon>
        <taxon>Streptophyta</taxon>
        <taxon>Embryophyta</taxon>
        <taxon>Bryophyta</taxon>
        <taxon>Sphagnophytina</taxon>
        <taxon>Sphagnopsida</taxon>
        <taxon>Sphagnales</taxon>
        <taxon>Sphagnaceae</taxon>
        <taxon>Sphagnum</taxon>
    </lineage>
</organism>
<evidence type="ECO:0000313" key="3">
    <source>
        <dbReference type="Proteomes" id="UP001497522"/>
    </source>
</evidence>
<feature type="region of interest" description="Disordered" evidence="1">
    <location>
        <begin position="72"/>
        <end position="105"/>
    </location>
</feature>
<keyword evidence="3" id="KW-1185">Reference proteome</keyword>
<dbReference type="EMBL" id="OZ023707">
    <property type="protein sequence ID" value="CAK9877834.1"/>
    <property type="molecule type" value="Genomic_DNA"/>
</dbReference>
<gene>
    <name evidence="2" type="ORF">CSSPJE1EN2_LOCUS19659</name>
</gene>
<evidence type="ECO:0000313" key="2">
    <source>
        <dbReference type="EMBL" id="CAK9877834.1"/>
    </source>
</evidence>
<sequence>MFESAAVHPSYVSLLNRRELPSEMLQKIMKINEKCSEMLLKSMNRPTDVEKLQLIRKTRDIFSGGFETSAARSTGRQFPQMTEKMVESRRKKGAGSEKSILVGRSRSLATLGSRARGEEKQSEGSGLW</sequence>
<name>A0ABP1BPA9_9BRYO</name>